<dbReference type="Pfam" id="PF10191">
    <property type="entry name" value="COG7"/>
    <property type="match status" value="1"/>
</dbReference>
<dbReference type="GO" id="GO:0000139">
    <property type="term" value="C:Golgi membrane"/>
    <property type="evidence" value="ECO:0007669"/>
    <property type="project" value="UniProtKB-SubCell"/>
</dbReference>
<dbReference type="KEGG" id="tng:GSTEN00024012G001"/>
<evidence type="ECO:0000256" key="1">
    <source>
        <dbReference type="ARBA" id="ARBA00004395"/>
    </source>
</evidence>
<accession>Q4S4W0</accession>
<organism evidence="9">
    <name type="scientific">Tetraodon nigroviridis</name>
    <name type="common">Spotted green pufferfish</name>
    <name type="synonym">Chelonodon nigroviridis</name>
    <dbReference type="NCBI Taxonomy" id="99883"/>
    <lineage>
        <taxon>Eukaryota</taxon>
        <taxon>Metazoa</taxon>
        <taxon>Chordata</taxon>
        <taxon>Craniata</taxon>
        <taxon>Vertebrata</taxon>
        <taxon>Euteleostomi</taxon>
        <taxon>Actinopterygii</taxon>
        <taxon>Neopterygii</taxon>
        <taxon>Teleostei</taxon>
        <taxon>Neoteleostei</taxon>
        <taxon>Acanthomorphata</taxon>
        <taxon>Eupercaria</taxon>
        <taxon>Tetraodontiformes</taxon>
        <taxon>Tetradontoidea</taxon>
        <taxon>Tetraodontidae</taxon>
        <taxon>Tetraodon</taxon>
    </lineage>
</organism>
<dbReference type="GO" id="GO:0007030">
    <property type="term" value="P:Golgi organization"/>
    <property type="evidence" value="ECO:0007669"/>
    <property type="project" value="TreeGrafter"/>
</dbReference>
<dbReference type="InterPro" id="IPR019335">
    <property type="entry name" value="COG7"/>
</dbReference>
<evidence type="ECO:0000256" key="7">
    <source>
        <dbReference type="ARBA" id="ARBA00023136"/>
    </source>
</evidence>
<sequence>MDFSKFLDDDFDVKDWVNGAFKVVQKEAPGKADTHAATLVMKLQLFIQEVNNAIEETSNQALQNMPKVLRDVESLKQEASFLKDQMVLVKEDIRKFEQDTVQSMQVLVEIDKVKSRMQLAAEALQEADKWSTLSADIEETFKTQDLALISSKLTSMQSSLAMLVDTPDYSEKCVHLEALKNRLEALASPQIVGTFNSMSTGKNRAKLFVKIFTEIDRMPQLLAYYYKCHKGQLVSIWQDLSQGDLSLNQQLSEFYDTLLSTWHCQLQWTSQVFKNPYEVVTVLLIQTLGAMVPSVPVCLNTAVERAAQEQRLDTLLELHHVTFTFGHSLETAMLPHLGENNLLKVNELVCALYDPYKSYQLRYGELQEAHLLIQISAVPLEHGEVIDCVEEMSHSVVSAVDRCVKLTDGLAVCGLLKALKALFTKLFVNMIHIDLQCFVLPFAGLYRLVGNYSDSVEPLNSSCQNKYDYL</sequence>
<reference evidence="9" key="2">
    <citation type="submission" date="2004-02" db="EMBL/GenBank/DDBJ databases">
        <authorList>
            <consortium name="Genoscope"/>
            <consortium name="Whitehead Institute Centre for Genome Research"/>
        </authorList>
    </citation>
    <scope>NUCLEOTIDE SEQUENCE</scope>
</reference>
<evidence type="ECO:0000313" key="9">
    <source>
        <dbReference type="EMBL" id="CAG04322.1"/>
    </source>
</evidence>
<keyword evidence="4" id="KW-0813">Transport</keyword>
<comment type="similarity">
    <text evidence="2">Belongs to the COG7 family.</text>
</comment>
<keyword evidence="5" id="KW-0653">Protein transport</keyword>
<dbReference type="PANTHER" id="PTHR21443:SF0">
    <property type="entry name" value="CONSERVED OLIGOMERIC GOLGI COMPLEX SUBUNIT 7"/>
    <property type="match status" value="1"/>
</dbReference>
<reference evidence="9" key="1">
    <citation type="journal article" date="2004" name="Nature">
        <title>Genome duplication in the teleost fish Tetraodon nigroviridis reveals the early vertebrate proto-karyotype.</title>
        <authorList>
            <person name="Jaillon O."/>
            <person name="Aury J.-M."/>
            <person name="Brunet F."/>
            <person name="Petit J.-L."/>
            <person name="Stange-Thomann N."/>
            <person name="Mauceli E."/>
            <person name="Bouneau L."/>
            <person name="Fischer C."/>
            <person name="Ozouf-Costaz C."/>
            <person name="Bernot A."/>
            <person name="Nicaud S."/>
            <person name="Jaffe D."/>
            <person name="Fisher S."/>
            <person name="Lutfalla G."/>
            <person name="Dossat C."/>
            <person name="Segurens B."/>
            <person name="Dasilva C."/>
            <person name="Salanoubat M."/>
            <person name="Levy M."/>
            <person name="Boudet N."/>
            <person name="Castellano S."/>
            <person name="Anthouard V."/>
            <person name="Jubin C."/>
            <person name="Castelli V."/>
            <person name="Katinka M."/>
            <person name="Vacherie B."/>
            <person name="Biemont C."/>
            <person name="Skalli Z."/>
            <person name="Cattolico L."/>
            <person name="Poulain J."/>
            <person name="De Berardinis V."/>
            <person name="Cruaud C."/>
            <person name="Duprat S."/>
            <person name="Brottier P."/>
            <person name="Coutanceau J.-P."/>
            <person name="Gouzy J."/>
            <person name="Parra G."/>
            <person name="Lardier G."/>
            <person name="Chapple C."/>
            <person name="McKernan K.J."/>
            <person name="McEwan P."/>
            <person name="Bosak S."/>
            <person name="Kellis M."/>
            <person name="Volff J.-N."/>
            <person name="Guigo R."/>
            <person name="Zody M.C."/>
            <person name="Mesirov J."/>
            <person name="Lindblad-Toh K."/>
            <person name="Birren B."/>
            <person name="Nusbaum C."/>
            <person name="Kahn D."/>
            <person name="Robinson-Rechavi M."/>
            <person name="Laudet V."/>
            <person name="Schachter V."/>
            <person name="Quetier F."/>
            <person name="Saurin W."/>
            <person name="Scarpelli C."/>
            <person name="Wincker P."/>
            <person name="Lander E.S."/>
            <person name="Weissenbach J."/>
            <person name="Roest Crollius H."/>
        </authorList>
    </citation>
    <scope>NUCLEOTIDE SEQUENCE [LARGE SCALE GENOMIC DNA]</scope>
</reference>
<evidence type="ECO:0000256" key="8">
    <source>
        <dbReference type="ARBA" id="ARBA00031345"/>
    </source>
</evidence>
<evidence type="ECO:0000256" key="2">
    <source>
        <dbReference type="ARBA" id="ARBA00005831"/>
    </source>
</evidence>
<dbReference type="EMBL" id="CAAE01014738">
    <property type="protein sequence ID" value="CAG04322.1"/>
    <property type="molecule type" value="Genomic_DNA"/>
</dbReference>
<gene>
    <name evidence="9" type="ORF">GSTENG00024012001</name>
</gene>
<proteinExistence type="inferred from homology"/>
<keyword evidence="7" id="KW-0472">Membrane</keyword>
<evidence type="ECO:0000256" key="5">
    <source>
        <dbReference type="ARBA" id="ARBA00022927"/>
    </source>
</evidence>
<protein>
    <recommendedName>
        <fullName evidence="3">Conserved oligomeric Golgi complex subunit 7</fullName>
    </recommendedName>
    <alternativeName>
        <fullName evidence="8">Component of oligomeric Golgi complex 7</fullName>
    </alternativeName>
</protein>
<evidence type="ECO:0000256" key="4">
    <source>
        <dbReference type="ARBA" id="ARBA00022448"/>
    </source>
</evidence>
<comment type="caution">
    <text evidence="9">The sequence shown here is derived from an EMBL/GenBank/DDBJ whole genome shotgun (WGS) entry which is preliminary data.</text>
</comment>
<comment type="subcellular location">
    <subcellularLocation>
        <location evidence="1">Golgi apparatus membrane</location>
        <topology evidence="1">Peripheral membrane protein</topology>
    </subcellularLocation>
</comment>
<dbReference type="GO" id="GO:0017119">
    <property type="term" value="C:Golgi transport complex"/>
    <property type="evidence" value="ECO:0007669"/>
    <property type="project" value="InterPro"/>
</dbReference>
<dbReference type="GO" id="GO:0006886">
    <property type="term" value="P:intracellular protein transport"/>
    <property type="evidence" value="ECO:0007669"/>
    <property type="project" value="InterPro"/>
</dbReference>
<evidence type="ECO:0000256" key="3">
    <source>
        <dbReference type="ARBA" id="ARBA00020984"/>
    </source>
</evidence>
<dbReference type="AlphaFoldDB" id="Q4S4W0"/>
<keyword evidence="6" id="KW-0333">Golgi apparatus</keyword>
<evidence type="ECO:0000256" key="6">
    <source>
        <dbReference type="ARBA" id="ARBA00023034"/>
    </source>
</evidence>
<name>Q4S4W0_TETNG</name>
<dbReference type="PANTHER" id="PTHR21443">
    <property type="entry name" value="CONSERVED OLIGOMERIC GOLGI COMPLEX COMPONENT 7"/>
    <property type="match status" value="1"/>
</dbReference>
<dbReference type="OrthoDB" id="8847824at2759"/>
<dbReference type="GO" id="GO:0006890">
    <property type="term" value="P:retrograde vesicle-mediated transport, Golgi to endoplasmic reticulum"/>
    <property type="evidence" value="ECO:0007669"/>
    <property type="project" value="TreeGrafter"/>
</dbReference>